<evidence type="ECO:0000256" key="5">
    <source>
        <dbReference type="ARBA" id="ARBA00022640"/>
    </source>
</evidence>
<dbReference type="InterPro" id="IPR011859">
    <property type="entry name" value="Dihydrodipicolinate_Rdtase_pln"/>
</dbReference>
<reference evidence="20" key="1">
    <citation type="journal article" date="2016" name="Nature">
        <title>The genome of the seagrass Zostera marina reveals angiosperm adaptation to the sea.</title>
        <authorList>
            <person name="Olsen J.L."/>
            <person name="Rouze P."/>
            <person name="Verhelst B."/>
            <person name="Lin Y.-C."/>
            <person name="Bayer T."/>
            <person name="Collen J."/>
            <person name="Dattolo E."/>
            <person name="De Paoli E."/>
            <person name="Dittami S."/>
            <person name="Maumus F."/>
            <person name="Michel G."/>
            <person name="Kersting A."/>
            <person name="Lauritano C."/>
            <person name="Lohaus R."/>
            <person name="Toepel M."/>
            <person name="Tonon T."/>
            <person name="Vanneste K."/>
            <person name="Amirebrahimi M."/>
            <person name="Brakel J."/>
            <person name="Bostroem C."/>
            <person name="Chovatia M."/>
            <person name="Grimwood J."/>
            <person name="Jenkins J.W."/>
            <person name="Jueterbock A."/>
            <person name="Mraz A."/>
            <person name="Stam W.T."/>
            <person name="Tice H."/>
            <person name="Bornberg-Bauer E."/>
            <person name="Green P.J."/>
            <person name="Pearson G.A."/>
            <person name="Procaccini G."/>
            <person name="Duarte C.M."/>
            <person name="Schmutz J."/>
            <person name="Reusch T.B.H."/>
            <person name="Van de Peer Y."/>
        </authorList>
    </citation>
    <scope>NUCLEOTIDE SEQUENCE [LARGE SCALE GENOMIC DNA]</scope>
    <source>
        <strain evidence="20">cv. Finnish</strain>
    </source>
</reference>
<evidence type="ECO:0000256" key="9">
    <source>
        <dbReference type="ARBA" id="ARBA00023002"/>
    </source>
</evidence>
<dbReference type="NCBIfam" id="TIGR02130">
    <property type="entry name" value="dapB_plant"/>
    <property type="match status" value="1"/>
</dbReference>
<feature type="domain" description="Dihydrodipicolinate reductase C-terminal" evidence="18">
    <location>
        <begin position="184"/>
        <end position="324"/>
    </location>
</feature>
<dbReference type="EMBL" id="LFYR01001803">
    <property type="protein sequence ID" value="KMZ59083.1"/>
    <property type="molecule type" value="Genomic_DNA"/>
</dbReference>
<evidence type="ECO:0000256" key="13">
    <source>
        <dbReference type="ARBA" id="ARBA00038983"/>
    </source>
</evidence>
<dbReference type="Proteomes" id="UP000036987">
    <property type="component" value="Unassembled WGS sequence"/>
</dbReference>
<dbReference type="Gene3D" id="3.30.360.10">
    <property type="entry name" value="Dihydrodipicolinate Reductase, domain 2"/>
    <property type="match status" value="1"/>
</dbReference>
<dbReference type="InterPro" id="IPR022663">
    <property type="entry name" value="DapB_C"/>
</dbReference>
<accession>A0A0K9NR52</accession>
<dbReference type="FunFam" id="3.40.50.720:FF:000264">
    <property type="entry name" value="4-hydroxy-tetrahydrodipicolinate reductase 2 chloroplastic"/>
    <property type="match status" value="1"/>
</dbReference>
<dbReference type="GO" id="GO:0009089">
    <property type="term" value="P:lysine biosynthetic process via diaminopimelate"/>
    <property type="evidence" value="ECO:0007669"/>
    <property type="project" value="InterPro"/>
</dbReference>
<dbReference type="CDD" id="cd02274">
    <property type="entry name" value="DHDPR_N"/>
    <property type="match status" value="1"/>
</dbReference>
<sequence>MSLLFAPQTALIQNRRRCVCVLRGNRRTSIFSINAFHAEEVQLPSDVIIPRIRPSFPILVNGCAGKMGKAVAEASISAGLNLIPFSFSAPNEGYQVVQIGTTAVQVCNHSEREDILSSVIKEHPDVVLVDYTAPAAVNENAELYCKLGVPFIMGTTGGDRVRLNQTVKEANVYAVISPQMGKQVVAFLAAMEIMAEQFPGAFQGYSMQVKESHQATKVDTSGTAKAIVTCFQKLGVSFDINQIELVRVPKKQVEDVGVPEDHLSGHAFHMYHLTSPDQTVTFEFQHNVCGRSIYAEGTVDAAIFLSNKAKLKADQKIYNMIDVLREGSMR</sequence>
<evidence type="ECO:0000256" key="3">
    <source>
        <dbReference type="ARBA" id="ARBA00022528"/>
    </source>
</evidence>
<evidence type="ECO:0000256" key="1">
    <source>
        <dbReference type="ARBA" id="ARBA00004229"/>
    </source>
</evidence>
<dbReference type="Pfam" id="PF05173">
    <property type="entry name" value="DapB_C"/>
    <property type="match status" value="1"/>
</dbReference>
<dbReference type="InterPro" id="IPR000846">
    <property type="entry name" value="DapB_N"/>
</dbReference>
<protein>
    <recommendedName>
        <fullName evidence="13">4-hydroxy-tetrahydrodipicolinate reductase</fullName>
        <ecNumber evidence="13">1.17.1.8</ecNumber>
    </recommendedName>
</protein>
<comment type="function">
    <text evidence="16">Catalyzes the conversion of 4-hydroxy-tetrahydrodipicolinate (HTPA) to tetrahydrodipicolinate.</text>
</comment>
<evidence type="ECO:0000256" key="16">
    <source>
        <dbReference type="ARBA" id="ARBA00057936"/>
    </source>
</evidence>
<evidence type="ECO:0000256" key="14">
    <source>
        <dbReference type="ARBA" id="ARBA00049080"/>
    </source>
</evidence>
<keyword evidence="3" id="KW-0150">Chloroplast</keyword>
<dbReference type="OMA" id="GKQIVAM"/>
<evidence type="ECO:0000313" key="19">
    <source>
        <dbReference type="EMBL" id="KMZ59083.1"/>
    </source>
</evidence>
<comment type="subcellular location">
    <subcellularLocation>
        <location evidence="1">Plastid</location>
        <location evidence="1">Chloroplast</location>
    </subcellularLocation>
</comment>
<evidence type="ECO:0000256" key="8">
    <source>
        <dbReference type="ARBA" id="ARBA00022946"/>
    </source>
</evidence>
<feature type="domain" description="Dihydrodipicolinate reductase N-terminal" evidence="17">
    <location>
        <begin position="57"/>
        <end position="180"/>
    </location>
</feature>
<evidence type="ECO:0000259" key="17">
    <source>
        <dbReference type="Pfam" id="PF01113"/>
    </source>
</evidence>
<dbReference type="Gene3D" id="3.40.50.720">
    <property type="entry name" value="NAD(P)-binding Rossmann-like Domain"/>
    <property type="match status" value="1"/>
</dbReference>
<dbReference type="GO" id="GO:0070402">
    <property type="term" value="F:NADPH binding"/>
    <property type="evidence" value="ECO:0007669"/>
    <property type="project" value="InterPro"/>
</dbReference>
<keyword evidence="9" id="KW-0560">Oxidoreductase</keyword>
<evidence type="ECO:0000256" key="7">
    <source>
        <dbReference type="ARBA" id="ARBA00022915"/>
    </source>
</evidence>
<comment type="similarity">
    <text evidence="2">Belongs to the DapB family.</text>
</comment>
<evidence type="ECO:0000256" key="15">
    <source>
        <dbReference type="ARBA" id="ARBA00049396"/>
    </source>
</evidence>
<dbReference type="Pfam" id="PF01113">
    <property type="entry name" value="DapB_N"/>
    <property type="match status" value="1"/>
</dbReference>
<name>A0A0K9NR52_ZOSMR</name>
<evidence type="ECO:0000256" key="10">
    <source>
        <dbReference type="ARBA" id="ARBA00023027"/>
    </source>
</evidence>
<dbReference type="GO" id="GO:0008839">
    <property type="term" value="F:4-hydroxy-tetrahydrodipicolinate reductase"/>
    <property type="evidence" value="ECO:0000318"/>
    <property type="project" value="GO_Central"/>
</dbReference>
<keyword evidence="20" id="KW-1185">Reference proteome</keyword>
<dbReference type="GO" id="GO:0019877">
    <property type="term" value="P:diaminopimelate biosynthetic process"/>
    <property type="evidence" value="ECO:0000318"/>
    <property type="project" value="GO_Central"/>
</dbReference>
<comment type="pathway">
    <text evidence="12">Amino-acid biosynthesis; L-lysine biosynthesis via DAP pathway; (S)-tetrahydrodipicolinate from L-aspartate: step 4/4.</text>
</comment>
<keyword evidence="11" id="KW-0457">Lysine biosynthesis</keyword>
<organism evidence="19 20">
    <name type="scientific">Zostera marina</name>
    <name type="common">Eelgrass</name>
    <dbReference type="NCBI Taxonomy" id="29655"/>
    <lineage>
        <taxon>Eukaryota</taxon>
        <taxon>Viridiplantae</taxon>
        <taxon>Streptophyta</taxon>
        <taxon>Embryophyta</taxon>
        <taxon>Tracheophyta</taxon>
        <taxon>Spermatophyta</taxon>
        <taxon>Magnoliopsida</taxon>
        <taxon>Liliopsida</taxon>
        <taxon>Zosteraceae</taxon>
        <taxon>Zostera</taxon>
    </lineage>
</organism>
<dbReference type="SUPFAM" id="SSF51735">
    <property type="entry name" value="NAD(P)-binding Rossmann-fold domains"/>
    <property type="match status" value="1"/>
</dbReference>
<evidence type="ECO:0000259" key="18">
    <source>
        <dbReference type="Pfam" id="PF05173"/>
    </source>
</evidence>
<evidence type="ECO:0000256" key="6">
    <source>
        <dbReference type="ARBA" id="ARBA00022857"/>
    </source>
</evidence>
<dbReference type="STRING" id="29655.A0A0K9NR52"/>
<dbReference type="InterPro" id="IPR036291">
    <property type="entry name" value="NAD(P)-bd_dom_sf"/>
</dbReference>
<keyword evidence="10" id="KW-0520">NAD</keyword>
<dbReference type="AlphaFoldDB" id="A0A0K9NR52"/>
<dbReference type="PANTHER" id="PTHR20836">
    <property type="entry name" value="DIHYDRODIPICOLINATE REDUCTASE"/>
    <property type="match status" value="1"/>
</dbReference>
<gene>
    <name evidence="19" type="ORF">ZOSMA_6G00110</name>
</gene>
<evidence type="ECO:0000256" key="12">
    <source>
        <dbReference type="ARBA" id="ARBA00037922"/>
    </source>
</evidence>
<evidence type="ECO:0000256" key="11">
    <source>
        <dbReference type="ARBA" id="ARBA00023154"/>
    </source>
</evidence>
<comment type="catalytic activity">
    <reaction evidence="15">
        <text>(S)-2,3,4,5-tetrahydrodipicolinate + NAD(+) + H2O = (2S,4S)-4-hydroxy-2,3,4,5-tetrahydrodipicolinate + NADH + H(+)</text>
        <dbReference type="Rhea" id="RHEA:35323"/>
        <dbReference type="ChEBI" id="CHEBI:15377"/>
        <dbReference type="ChEBI" id="CHEBI:15378"/>
        <dbReference type="ChEBI" id="CHEBI:16845"/>
        <dbReference type="ChEBI" id="CHEBI:57540"/>
        <dbReference type="ChEBI" id="CHEBI:57945"/>
        <dbReference type="ChEBI" id="CHEBI:67139"/>
        <dbReference type="EC" id="1.17.1.8"/>
    </reaction>
</comment>
<keyword evidence="5" id="KW-0934">Plastid</keyword>
<keyword evidence="8" id="KW-0809">Transit peptide</keyword>
<dbReference type="InterPro" id="IPR023940">
    <property type="entry name" value="DHDPR_bac"/>
</dbReference>
<evidence type="ECO:0000256" key="2">
    <source>
        <dbReference type="ARBA" id="ARBA00006642"/>
    </source>
</evidence>
<evidence type="ECO:0000256" key="4">
    <source>
        <dbReference type="ARBA" id="ARBA00022605"/>
    </source>
</evidence>
<dbReference type="EC" id="1.17.1.8" evidence="13"/>
<dbReference type="GO" id="GO:0009570">
    <property type="term" value="C:chloroplast stroma"/>
    <property type="evidence" value="ECO:0000318"/>
    <property type="project" value="GO_Central"/>
</dbReference>
<comment type="caution">
    <text evidence="19">The sequence shown here is derived from an EMBL/GenBank/DDBJ whole genome shotgun (WGS) entry which is preliminary data.</text>
</comment>
<keyword evidence="4" id="KW-0028">Amino-acid biosynthesis</keyword>
<dbReference type="FunFam" id="3.30.360.10:FF:000037">
    <property type="entry name" value="4-hydroxy-tetrahydrodipicolinate reductase 2, chloroplastic"/>
    <property type="match status" value="1"/>
</dbReference>
<proteinExistence type="inferred from homology"/>
<keyword evidence="6" id="KW-0521">NADP</keyword>
<evidence type="ECO:0000313" key="20">
    <source>
        <dbReference type="Proteomes" id="UP000036987"/>
    </source>
</evidence>
<dbReference type="OrthoDB" id="10259487at2759"/>
<dbReference type="PANTHER" id="PTHR20836:SF0">
    <property type="entry name" value="4-HYDROXY-TETRAHYDRODIPICOLINATE REDUCTASE 1, CHLOROPLASTIC-RELATED"/>
    <property type="match status" value="1"/>
</dbReference>
<keyword evidence="7" id="KW-0220">Diaminopimelate biosynthesis</keyword>
<comment type="catalytic activity">
    <reaction evidence="14">
        <text>(S)-2,3,4,5-tetrahydrodipicolinate + NADP(+) + H2O = (2S,4S)-4-hydroxy-2,3,4,5-tetrahydrodipicolinate + NADPH + H(+)</text>
        <dbReference type="Rhea" id="RHEA:35331"/>
        <dbReference type="ChEBI" id="CHEBI:15377"/>
        <dbReference type="ChEBI" id="CHEBI:15378"/>
        <dbReference type="ChEBI" id="CHEBI:16845"/>
        <dbReference type="ChEBI" id="CHEBI:57783"/>
        <dbReference type="ChEBI" id="CHEBI:58349"/>
        <dbReference type="ChEBI" id="CHEBI:67139"/>
        <dbReference type="EC" id="1.17.1.8"/>
    </reaction>
</comment>